<evidence type="ECO:0000313" key="1">
    <source>
        <dbReference type="EMBL" id="NIJ14401.1"/>
    </source>
</evidence>
<evidence type="ECO:0000313" key="2">
    <source>
        <dbReference type="Proteomes" id="UP000545493"/>
    </source>
</evidence>
<name>A0A7X5UUC5_9PSEU</name>
<dbReference type="AlphaFoldDB" id="A0A7X5UUC5"/>
<organism evidence="1 2">
    <name type="scientific">Saccharomonospora amisosensis</name>
    <dbReference type="NCBI Taxonomy" id="1128677"/>
    <lineage>
        <taxon>Bacteria</taxon>
        <taxon>Bacillati</taxon>
        <taxon>Actinomycetota</taxon>
        <taxon>Actinomycetes</taxon>
        <taxon>Pseudonocardiales</taxon>
        <taxon>Pseudonocardiaceae</taxon>
        <taxon>Saccharomonospora</taxon>
    </lineage>
</organism>
<accession>A0A7X5UUC5</accession>
<sequence length="45" mass="4844">MTIAGKLPAELAAAYGYLDDIEDCPEPDIVEGYNDLAVELRNGMS</sequence>
<proteinExistence type="predicted"/>
<protein>
    <submittedName>
        <fullName evidence="1">Uncharacterized protein</fullName>
    </submittedName>
</protein>
<gene>
    <name evidence="1" type="ORF">FHU38_004802</name>
</gene>
<dbReference type="RefSeq" id="WP_167176551.1">
    <property type="nucleotide sequence ID" value="NZ_JAAOYM010000002.1"/>
</dbReference>
<reference evidence="1 2" key="1">
    <citation type="submission" date="2020-03" db="EMBL/GenBank/DDBJ databases">
        <title>Sequencing the genomes of 1000 actinobacteria strains.</title>
        <authorList>
            <person name="Klenk H.-P."/>
        </authorList>
    </citation>
    <scope>NUCLEOTIDE SEQUENCE [LARGE SCALE GENOMIC DNA]</scope>
    <source>
        <strain evidence="1 2">DSM 45685</strain>
    </source>
</reference>
<keyword evidence="2" id="KW-1185">Reference proteome</keyword>
<dbReference type="EMBL" id="JAAOYM010000002">
    <property type="protein sequence ID" value="NIJ14401.1"/>
    <property type="molecule type" value="Genomic_DNA"/>
</dbReference>
<dbReference type="Proteomes" id="UP000545493">
    <property type="component" value="Unassembled WGS sequence"/>
</dbReference>
<comment type="caution">
    <text evidence="1">The sequence shown here is derived from an EMBL/GenBank/DDBJ whole genome shotgun (WGS) entry which is preliminary data.</text>
</comment>